<dbReference type="AlphaFoldDB" id="A0A1Y1JS43"/>
<feature type="transmembrane region" description="Helical" evidence="1">
    <location>
        <begin position="162"/>
        <end position="181"/>
    </location>
</feature>
<evidence type="ECO:0000313" key="2">
    <source>
        <dbReference type="EMBL" id="GAW84268.1"/>
    </source>
</evidence>
<keyword evidence="1" id="KW-1133">Transmembrane helix</keyword>
<protein>
    <submittedName>
        <fullName evidence="2">Pv-fam-b protein</fullName>
    </submittedName>
</protein>
<comment type="caution">
    <text evidence="2">The sequence shown here is derived from an EMBL/GenBank/DDBJ whole genome shotgun (WGS) entry which is preliminary data.</text>
</comment>
<keyword evidence="1" id="KW-0812">Transmembrane</keyword>
<gene>
    <name evidence="2" type="ORF">PGO_002035</name>
</gene>
<dbReference type="OrthoDB" id="10295709at2759"/>
<organism evidence="2 3">
    <name type="scientific">Plasmodium gonderi</name>
    <dbReference type="NCBI Taxonomy" id="77519"/>
    <lineage>
        <taxon>Eukaryota</taxon>
        <taxon>Sar</taxon>
        <taxon>Alveolata</taxon>
        <taxon>Apicomplexa</taxon>
        <taxon>Aconoidasida</taxon>
        <taxon>Haemosporida</taxon>
        <taxon>Plasmodiidae</taxon>
        <taxon>Plasmodium</taxon>
        <taxon>Plasmodium (Plasmodium)</taxon>
    </lineage>
</organism>
<proteinExistence type="predicted"/>
<dbReference type="Proteomes" id="UP000195521">
    <property type="component" value="Unassembled WGS sequence"/>
</dbReference>
<dbReference type="EMBL" id="BDQF01000205">
    <property type="protein sequence ID" value="GAW84268.1"/>
    <property type="molecule type" value="Genomic_DNA"/>
</dbReference>
<keyword evidence="3" id="KW-1185">Reference proteome</keyword>
<sequence length="212" mass="25547">MARFSLFQCFTKILAIFFFVEAYQYYKDNGYLNKSAYSVNKLDNPFNLKVNRLLSVYDIKYNSTNDDIENRQTSEEDMSKLMINKRFKTKSTLKKVDTHCEKKLFKDFSQIHNAMGDDNIPLYKSLKKIFKTVFFILVVPMITYLVGYFFLLKGYEWKINLISVYLFFCALSICMLIYIFVKFLKRDVVKKGRFRPRFHDYFYSLKNLYKYN</sequence>
<dbReference type="RefSeq" id="XP_028546857.1">
    <property type="nucleotide sequence ID" value="XM_028691056.1"/>
</dbReference>
<dbReference type="GeneID" id="39745076"/>
<keyword evidence="1" id="KW-0472">Membrane</keyword>
<reference evidence="3" key="1">
    <citation type="submission" date="2017-04" db="EMBL/GenBank/DDBJ databases">
        <title>Plasmodium gonderi genome.</title>
        <authorList>
            <person name="Arisue N."/>
            <person name="Honma H."/>
            <person name="Kawai S."/>
            <person name="Tougan T."/>
            <person name="Tanabe K."/>
            <person name="Horii T."/>
        </authorList>
    </citation>
    <scope>NUCLEOTIDE SEQUENCE [LARGE SCALE GENOMIC DNA]</scope>
    <source>
        <strain evidence="3">ATCC 30045</strain>
    </source>
</reference>
<feature type="transmembrane region" description="Helical" evidence="1">
    <location>
        <begin position="129"/>
        <end position="150"/>
    </location>
</feature>
<evidence type="ECO:0000313" key="3">
    <source>
        <dbReference type="Proteomes" id="UP000195521"/>
    </source>
</evidence>
<name>A0A1Y1JS43_PLAGO</name>
<accession>A0A1Y1JS43</accession>
<evidence type="ECO:0000256" key="1">
    <source>
        <dbReference type="SAM" id="Phobius"/>
    </source>
</evidence>